<protein>
    <submittedName>
        <fullName evidence="1">Uncharacterized protein</fullName>
    </submittedName>
</protein>
<accession>A0ACC0MY35</accession>
<evidence type="ECO:0000313" key="2">
    <source>
        <dbReference type="Proteomes" id="UP001062846"/>
    </source>
</evidence>
<evidence type="ECO:0000313" key="1">
    <source>
        <dbReference type="EMBL" id="KAI8545962.1"/>
    </source>
</evidence>
<proteinExistence type="predicted"/>
<organism evidence="1 2">
    <name type="scientific">Rhododendron molle</name>
    <name type="common">Chinese azalea</name>
    <name type="synonym">Azalea mollis</name>
    <dbReference type="NCBI Taxonomy" id="49168"/>
    <lineage>
        <taxon>Eukaryota</taxon>
        <taxon>Viridiplantae</taxon>
        <taxon>Streptophyta</taxon>
        <taxon>Embryophyta</taxon>
        <taxon>Tracheophyta</taxon>
        <taxon>Spermatophyta</taxon>
        <taxon>Magnoliopsida</taxon>
        <taxon>eudicotyledons</taxon>
        <taxon>Gunneridae</taxon>
        <taxon>Pentapetalae</taxon>
        <taxon>asterids</taxon>
        <taxon>Ericales</taxon>
        <taxon>Ericaceae</taxon>
        <taxon>Ericoideae</taxon>
        <taxon>Rhodoreae</taxon>
        <taxon>Rhododendron</taxon>
    </lineage>
</organism>
<comment type="caution">
    <text evidence="1">The sequence shown here is derived from an EMBL/GenBank/DDBJ whole genome shotgun (WGS) entry which is preliminary data.</text>
</comment>
<gene>
    <name evidence="1" type="ORF">RHMOL_Rhmol07G0078500</name>
</gene>
<dbReference type="EMBL" id="CM046394">
    <property type="protein sequence ID" value="KAI8545962.1"/>
    <property type="molecule type" value="Genomic_DNA"/>
</dbReference>
<dbReference type="Proteomes" id="UP001062846">
    <property type="component" value="Chromosome 7"/>
</dbReference>
<name>A0ACC0MY35_RHOML</name>
<keyword evidence="2" id="KW-1185">Reference proteome</keyword>
<reference evidence="1" key="1">
    <citation type="submission" date="2022-02" db="EMBL/GenBank/DDBJ databases">
        <title>Plant Genome Project.</title>
        <authorList>
            <person name="Zhang R.-G."/>
        </authorList>
    </citation>
    <scope>NUCLEOTIDE SEQUENCE</scope>
    <source>
        <strain evidence="1">AT1</strain>
    </source>
</reference>
<sequence>MQKKGCFAWANEERKGMFDAGIAIQHPWYTDMANEERKGMFDAGTAIPHPRNIQNWNKLISIEVEGNVMKHLSINYEGADPELLYCHGGMESLEGKRSVPNFQGVPIVAKSIALKMEQAWEELKLASSVSVSDPSSRAAAPSV</sequence>